<protein>
    <submittedName>
        <fullName evidence="7">MAP7 domain containing 2</fullName>
    </submittedName>
</protein>
<reference evidence="7" key="3">
    <citation type="submission" date="2025-09" db="UniProtKB">
        <authorList>
            <consortium name="Ensembl"/>
        </authorList>
    </citation>
    <scope>IDENTIFICATION</scope>
</reference>
<feature type="region of interest" description="Disordered" evidence="6">
    <location>
        <begin position="198"/>
        <end position="684"/>
    </location>
</feature>
<feature type="compositionally biased region" description="Low complexity" evidence="6">
    <location>
        <begin position="376"/>
        <end position="388"/>
    </location>
</feature>
<accession>A0A8C9RPI5</accession>
<dbReference type="KEGG" id="sfm:108923714"/>
<evidence type="ECO:0000256" key="3">
    <source>
        <dbReference type="ARBA" id="ARBA00022490"/>
    </source>
</evidence>
<evidence type="ECO:0000256" key="4">
    <source>
        <dbReference type="ARBA" id="ARBA00023054"/>
    </source>
</evidence>
<reference evidence="7" key="2">
    <citation type="submission" date="2025-08" db="UniProtKB">
        <authorList>
            <consortium name="Ensembl"/>
        </authorList>
    </citation>
    <scope>IDENTIFICATION</scope>
</reference>
<sequence length="928" mass="103060">MTTPIISNMAECAVEVAAKPRAVEVMTPPTISEKRPQVNGHASPVRLQASPSSPGGKDKATPAVAADKRLHSNGHASPVRLPANPSSPAGKQYVEGYLRTDDRMRLAKERREERERSLAAREQAIREKERRAQLQYERTVEERWRRLEEQRQKEELRRAAVEEKRRQRLEEEKERLEALMRRSLERSLQLEQRQKRWAWAGPGGTRDGDCENVPPPLSAASAFPYDLAAPPPATAEFSNAADTRSASTMNLPPSSDPLISKRLSSSSMAVGHTAERVPSSPHRSPYRGSPSRLARGVGRKASSGSPGSSEERGRGPTVTPETPKKLRRDRQTASPLASSPLRRPESPAMANKRSASPTTIRPIAKSRTQSPCTVRQHSSPQKHSSSSPVANGNKKHDSTELVVEERGHNLQDRKAALAGSPDKTPPKASTPEKKTFGTGAPEKKPSKAETPEKTTSKMETPETEKASLKPETSEKKPLKTDTLEKKTCKLDSQENSLLKTKIQEKSPSKTVTQERNPFKAETLEEKASKTEPSEKNLRKTSENDTSKSDSQERKTCTSETLENSIPKGTPTELSGGGSPEPSPVTHTAKSVAGTTDAEEASRLLTERRRQARQQKEQEERLKVEQQRKRQEEEAQRVEVNRKKEDEERQRRERQERALQAQMEREREEAEQQARMQAERQRQEREMLKLQEEQERLQRKKRIEEIMKRTRKADADTKKEEFVQPVSPPAPAAQGELPLTKSVDMLMTQQVNGQPDVKVKVEKQAPDRVKVGMDEKLKEINGQPKEKGPAGQLVLESMVMKTTESSSLPPTMANTMPPLINLEALDVKGGRPQETPNGAQSMEVSPASKEELISIPEFSPVNEVQHNGTSNARALEDLLDLTGQVAYPKLSPGGGLGDCNKNLIEGFSPCGDTQLIQTLLPPADKLNVQ</sequence>
<feature type="compositionally biased region" description="Polar residues" evidence="6">
    <location>
        <begin position="366"/>
        <end position="375"/>
    </location>
</feature>
<dbReference type="PANTHER" id="PTHR15073:SF3">
    <property type="entry name" value="MAP7 DOMAIN-CONTAINING PROTEIN 2"/>
    <property type="match status" value="1"/>
</dbReference>
<evidence type="ECO:0000256" key="1">
    <source>
        <dbReference type="ARBA" id="ARBA00004245"/>
    </source>
</evidence>
<evidence type="ECO:0000256" key="6">
    <source>
        <dbReference type="SAM" id="MobiDB-lite"/>
    </source>
</evidence>
<dbReference type="AlphaFoldDB" id="A0A8C9RPI5"/>
<feature type="compositionally biased region" description="Basic and acidic residues" evidence="6">
    <location>
        <begin position="98"/>
        <end position="133"/>
    </location>
</feature>
<reference evidence="7 8" key="1">
    <citation type="submission" date="2019-04" db="EMBL/GenBank/DDBJ databases">
        <authorList>
            <consortium name="Wellcome Sanger Institute Data Sharing"/>
        </authorList>
    </citation>
    <scope>NUCLEOTIDE SEQUENCE [LARGE SCALE GENOMIC DNA]</scope>
</reference>
<evidence type="ECO:0000256" key="5">
    <source>
        <dbReference type="ARBA" id="ARBA00023212"/>
    </source>
</evidence>
<comment type="subcellular location">
    <subcellularLocation>
        <location evidence="1">Cytoplasm</location>
        <location evidence="1">Cytoskeleton</location>
    </subcellularLocation>
</comment>
<evidence type="ECO:0000256" key="2">
    <source>
        <dbReference type="ARBA" id="ARBA00007525"/>
    </source>
</evidence>
<organism evidence="7 8">
    <name type="scientific">Scleropages formosus</name>
    <name type="common">Asian bonytongue</name>
    <name type="synonym">Osteoglossum formosum</name>
    <dbReference type="NCBI Taxonomy" id="113540"/>
    <lineage>
        <taxon>Eukaryota</taxon>
        <taxon>Metazoa</taxon>
        <taxon>Chordata</taxon>
        <taxon>Craniata</taxon>
        <taxon>Vertebrata</taxon>
        <taxon>Euteleostomi</taxon>
        <taxon>Actinopterygii</taxon>
        <taxon>Neopterygii</taxon>
        <taxon>Teleostei</taxon>
        <taxon>Osteoglossocephala</taxon>
        <taxon>Osteoglossomorpha</taxon>
        <taxon>Osteoglossiformes</taxon>
        <taxon>Osteoglossidae</taxon>
        <taxon>Scleropages</taxon>
    </lineage>
</organism>
<feature type="region of interest" description="Disordered" evidence="6">
    <location>
        <begin position="26"/>
        <end position="133"/>
    </location>
</feature>
<dbReference type="InterPro" id="IPR008604">
    <property type="entry name" value="MAP7_fam"/>
</dbReference>
<dbReference type="GO" id="GO:0015630">
    <property type="term" value="C:microtubule cytoskeleton"/>
    <property type="evidence" value="ECO:0007669"/>
    <property type="project" value="InterPro"/>
</dbReference>
<evidence type="ECO:0000313" key="8">
    <source>
        <dbReference type="Proteomes" id="UP000694397"/>
    </source>
</evidence>
<feature type="compositionally biased region" description="Basic and acidic residues" evidence="6">
    <location>
        <begin position="599"/>
        <end position="684"/>
    </location>
</feature>
<keyword evidence="8" id="KW-1185">Reference proteome</keyword>
<dbReference type="InterPro" id="IPR051483">
    <property type="entry name" value="MAP7_domain-containing"/>
</dbReference>
<keyword evidence="4" id="KW-0175">Coiled coil</keyword>
<dbReference type="Ensembl" id="ENSSFOT00015020689.2">
    <property type="protein sequence ID" value="ENSSFOP00015020456.2"/>
    <property type="gene ID" value="ENSSFOG00015013180.2"/>
</dbReference>
<keyword evidence="5" id="KW-0206">Cytoskeleton</keyword>
<dbReference type="OrthoDB" id="9950098at2759"/>
<comment type="similarity">
    <text evidence="2">Belongs to the MAP7 family.</text>
</comment>
<dbReference type="Proteomes" id="UP000694397">
    <property type="component" value="Chromosome 3"/>
</dbReference>
<feature type="compositionally biased region" description="Basic and acidic residues" evidence="6">
    <location>
        <begin position="394"/>
        <end position="415"/>
    </location>
</feature>
<name>A0A8C9RPI5_SCLFO</name>
<dbReference type="GO" id="GO:0000226">
    <property type="term" value="P:microtubule cytoskeleton organization"/>
    <property type="evidence" value="ECO:0007669"/>
    <property type="project" value="InterPro"/>
</dbReference>
<feature type="compositionally biased region" description="Basic and acidic residues" evidence="6">
    <location>
        <begin position="756"/>
        <end position="787"/>
    </location>
</feature>
<dbReference type="Pfam" id="PF05672">
    <property type="entry name" value="MAP7"/>
    <property type="match status" value="1"/>
</dbReference>
<feature type="region of interest" description="Disordered" evidence="6">
    <location>
        <begin position="707"/>
        <end position="734"/>
    </location>
</feature>
<feature type="compositionally biased region" description="Basic and acidic residues" evidence="6">
    <location>
        <begin position="516"/>
        <end position="556"/>
    </location>
</feature>
<feature type="region of interest" description="Disordered" evidence="6">
    <location>
        <begin position="756"/>
        <end position="789"/>
    </location>
</feature>
<dbReference type="PANTHER" id="PTHR15073">
    <property type="entry name" value="MICROTUBULE-ASSOCIATED PROTEIN"/>
    <property type="match status" value="1"/>
</dbReference>
<gene>
    <name evidence="7" type="primary">MAP7D2</name>
    <name evidence="7" type="synonym">LOC108923714</name>
</gene>
<evidence type="ECO:0000313" key="7">
    <source>
        <dbReference type="Ensembl" id="ENSSFOP00015020456.2"/>
    </source>
</evidence>
<feature type="compositionally biased region" description="Polar residues" evidence="6">
    <location>
        <begin position="236"/>
        <end position="253"/>
    </location>
</feature>
<feature type="compositionally biased region" description="Basic and acidic residues" evidence="6">
    <location>
        <begin position="56"/>
        <end position="70"/>
    </location>
</feature>
<dbReference type="GeneTree" id="ENSGT00950000182941"/>
<proteinExistence type="inferred from homology"/>
<feature type="compositionally biased region" description="Basic and acidic residues" evidence="6">
    <location>
        <begin position="707"/>
        <end position="721"/>
    </location>
</feature>
<feature type="compositionally biased region" description="Basic and acidic residues" evidence="6">
    <location>
        <begin position="430"/>
        <end position="492"/>
    </location>
</feature>
<keyword evidence="3" id="KW-0963">Cytoplasm</keyword>